<dbReference type="SMART" id="SM00072">
    <property type="entry name" value="GuKc"/>
    <property type="match status" value="1"/>
</dbReference>
<evidence type="ECO:0000313" key="14">
    <source>
        <dbReference type="EMBL" id="XCG62567.1"/>
    </source>
</evidence>
<name>A0AAU8DK24_9ACTN</name>
<comment type="subcellular location">
    <subcellularLocation>
        <location evidence="11">Cytoplasm</location>
    </subcellularLocation>
</comment>
<dbReference type="GO" id="GO:0005524">
    <property type="term" value="F:ATP binding"/>
    <property type="evidence" value="ECO:0007669"/>
    <property type="project" value="UniProtKB-UniRule"/>
</dbReference>
<keyword evidence="6 11" id="KW-0547">Nucleotide-binding</keyword>
<dbReference type="NCBIfam" id="TIGR03263">
    <property type="entry name" value="guanyl_kin"/>
    <property type="match status" value="1"/>
</dbReference>
<dbReference type="EC" id="2.7.4.8" evidence="3 11"/>
<keyword evidence="11" id="KW-0963">Cytoplasm</keyword>
<evidence type="ECO:0000256" key="11">
    <source>
        <dbReference type="HAMAP-Rule" id="MF_00328"/>
    </source>
</evidence>
<evidence type="ECO:0000259" key="13">
    <source>
        <dbReference type="PROSITE" id="PS50052"/>
    </source>
</evidence>
<dbReference type="GO" id="GO:0004385">
    <property type="term" value="F:GMP kinase activity"/>
    <property type="evidence" value="ECO:0007669"/>
    <property type="project" value="UniProtKB-UniRule"/>
</dbReference>
<dbReference type="Gene3D" id="3.30.63.10">
    <property type="entry name" value="Guanylate Kinase phosphate binding domain"/>
    <property type="match status" value="1"/>
</dbReference>
<dbReference type="HAMAP" id="MF_00328">
    <property type="entry name" value="Guanylate_kinase"/>
    <property type="match status" value="1"/>
</dbReference>
<dbReference type="CDD" id="cd00071">
    <property type="entry name" value="GMPK"/>
    <property type="match status" value="1"/>
</dbReference>
<dbReference type="InterPro" id="IPR008145">
    <property type="entry name" value="GK/Ca_channel_bsu"/>
</dbReference>
<dbReference type="EMBL" id="CP159218">
    <property type="protein sequence ID" value="XCG62567.1"/>
    <property type="molecule type" value="Genomic_DNA"/>
</dbReference>
<keyword evidence="8 11" id="KW-0067">ATP-binding</keyword>
<dbReference type="PROSITE" id="PS00856">
    <property type="entry name" value="GUANYLATE_KINASE_1"/>
    <property type="match status" value="1"/>
</dbReference>
<comment type="function">
    <text evidence="1 11">Essential for recycling GMP and indirectly, cGMP.</text>
</comment>
<keyword evidence="5 11" id="KW-0808">Transferase</keyword>
<comment type="catalytic activity">
    <reaction evidence="10 11">
        <text>GMP + ATP = GDP + ADP</text>
        <dbReference type="Rhea" id="RHEA:20780"/>
        <dbReference type="ChEBI" id="CHEBI:30616"/>
        <dbReference type="ChEBI" id="CHEBI:58115"/>
        <dbReference type="ChEBI" id="CHEBI:58189"/>
        <dbReference type="ChEBI" id="CHEBI:456216"/>
        <dbReference type="EC" id="2.7.4.8"/>
    </reaction>
</comment>
<evidence type="ECO:0000256" key="9">
    <source>
        <dbReference type="ARBA" id="ARBA00030128"/>
    </source>
</evidence>
<accession>A0AAU8DK24</accession>
<dbReference type="FunFam" id="3.30.63.10:FF:000002">
    <property type="entry name" value="Guanylate kinase 1"/>
    <property type="match status" value="1"/>
</dbReference>
<evidence type="ECO:0000256" key="3">
    <source>
        <dbReference type="ARBA" id="ARBA00012961"/>
    </source>
</evidence>
<dbReference type="PROSITE" id="PS50052">
    <property type="entry name" value="GUANYLATE_KINASE_2"/>
    <property type="match status" value="1"/>
</dbReference>
<evidence type="ECO:0000256" key="10">
    <source>
        <dbReference type="ARBA" id="ARBA00048594"/>
    </source>
</evidence>
<dbReference type="InterPro" id="IPR017665">
    <property type="entry name" value="Guanylate_kinase"/>
</dbReference>
<dbReference type="InterPro" id="IPR008144">
    <property type="entry name" value="Guanylate_kin-like_dom"/>
</dbReference>
<evidence type="ECO:0000256" key="1">
    <source>
        <dbReference type="ARBA" id="ARBA00003531"/>
    </source>
</evidence>
<evidence type="ECO:0000256" key="6">
    <source>
        <dbReference type="ARBA" id="ARBA00022741"/>
    </source>
</evidence>
<dbReference type="SUPFAM" id="SSF52540">
    <property type="entry name" value="P-loop containing nucleoside triphosphate hydrolases"/>
    <property type="match status" value="1"/>
</dbReference>
<feature type="compositionally biased region" description="Basic residues" evidence="12">
    <location>
        <begin position="1"/>
        <end position="10"/>
    </location>
</feature>
<sequence length="214" mass="23003">MTQTAGRHRAAPSGQTPGDATSGTRRGRLFVLSGPSGVGKSTVLARLTAAVPQLWISVSATTRTARAGEQHGRNYFFVTPEQFQGWIDTGQMLEWAEFAGNRYGTPRGPVEEHLASGVDVLLEIELQGARQVRVATEASEDPAVLVFLKPPSFEVLAQRLIGRGTETPEQQTARLDAARRELAAEAEFDHTVVNHDVGAAVAGLVDLMADEQIC</sequence>
<dbReference type="Gene3D" id="3.40.50.300">
    <property type="entry name" value="P-loop containing nucleotide triphosphate hydrolases"/>
    <property type="match status" value="1"/>
</dbReference>
<feature type="domain" description="Guanylate kinase-like" evidence="13">
    <location>
        <begin position="27"/>
        <end position="209"/>
    </location>
</feature>
<dbReference type="PANTHER" id="PTHR23117:SF13">
    <property type="entry name" value="GUANYLATE KINASE"/>
    <property type="match status" value="1"/>
</dbReference>
<feature type="compositionally biased region" description="Polar residues" evidence="12">
    <location>
        <begin position="13"/>
        <end position="24"/>
    </location>
</feature>
<dbReference type="InterPro" id="IPR027417">
    <property type="entry name" value="P-loop_NTPase"/>
</dbReference>
<dbReference type="InterPro" id="IPR020590">
    <property type="entry name" value="Guanylate_kinase_CS"/>
</dbReference>
<dbReference type="Pfam" id="PF00625">
    <property type="entry name" value="Guanylate_kin"/>
    <property type="match status" value="1"/>
</dbReference>
<evidence type="ECO:0000256" key="5">
    <source>
        <dbReference type="ARBA" id="ARBA00022679"/>
    </source>
</evidence>
<evidence type="ECO:0000256" key="8">
    <source>
        <dbReference type="ARBA" id="ARBA00022840"/>
    </source>
</evidence>
<proteinExistence type="inferred from homology"/>
<feature type="binding site" evidence="11">
    <location>
        <begin position="34"/>
        <end position="41"/>
    </location>
    <ligand>
        <name>ATP</name>
        <dbReference type="ChEBI" id="CHEBI:30616"/>
    </ligand>
</feature>
<evidence type="ECO:0000256" key="2">
    <source>
        <dbReference type="ARBA" id="ARBA00005790"/>
    </source>
</evidence>
<comment type="similarity">
    <text evidence="2 11">Belongs to the guanylate kinase family.</text>
</comment>
<feature type="region of interest" description="Disordered" evidence="12">
    <location>
        <begin position="1"/>
        <end position="27"/>
    </location>
</feature>
<evidence type="ECO:0000256" key="12">
    <source>
        <dbReference type="SAM" id="MobiDB-lite"/>
    </source>
</evidence>
<keyword evidence="7 11" id="KW-0418">Kinase</keyword>
<dbReference type="GO" id="GO:0005829">
    <property type="term" value="C:cytosol"/>
    <property type="evidence" value="ECO:0007669"/>
    <property type="project" value="TreeGrafter"/>
</dbReference>
<reference evidence="14" key="1">
    <citation type="submission" date="2024-05" db="EMBL/GenBank/DDBJ databases">
        <authorList>
            <person name="Cai S.Y."/>
            <person name="Jin L.M."/>
            <person name="Li H.R."/>
        </authorList>
    </citation>
    <scope>NUCLEOTIDE SEQUENCE</scope>
    <source>
        <strain evidence="14">A5-74</strain>
    </source>
</reference>
<protein>
    <recommendedName>
        <fullName evidence="4 11">Guanylate kinase</fullName>
        <ecNumber evidence="3 11">2.7.4.8</ecNumber>
    </recommendedName>
    <alternativeName>
        <fullName evidence="9 11">GMP kinase</fullName>
    </alternativeName>
</protein>
<evidence type="ECO:0000256" key="7">
    <source>
        <dbReference type="ARBA" id="ARBA00022777"/>
    </source>
</evidence>
<dbReference type="RefSeq" id="WP_353648182.1">
    <property type="nucleotide sequence ID" value="NZ_CP159218.1"/>
</dbReference>
<gene>
    <name evidence="11 14" type="primary">gmk</name>
    <name evidence="14" type="ORF">ABLG96_15165</name>
</gene>
<dbReference type="AlphaFoldDB" id="A0AAU8DK24"/>
<dbReference type="PANTHER" id="PTHR23117">
    <property type="entry name" value="GUANYLATE KINASE-RELATED"/>
    <property type="match status" value="1"/>
</dbReference>
<evidence type="ECO:0000256" key="4">
    <source>
        <dbReference type="ARBA" id="ARBA00016296"/>
    </source>
</evidence>
<organism evidence="14">
    <name type="scientific">Nakamurella sp. A5-74</name>
    <dbReference type="NCBI Taxonomy" id="3158264"/>
    <lineage>
        <taxon>Bacteria</taxon>
        <taxon>Bacillati</taxon>
        <taxon>Actinomycetota</taxon>
        <taxon>Actinomycetes</taxon>
        <taxon>Nakamurellales</taxon>
        <taxon>Nakamurellaceae</taxon>
        <taxon>Nakamurella</taxon>
    </lineage>
</organism>